<evidence type="ECO:0000313" key="2">
    <source>
        <dbReference type="EMBL" id="MDG0791795.1"/>
    </source>
</evidence>
<organism evidence="2 3">
    <name type="scientific">Cohnella ginsengisoli</name>
    <dbReference type="NCBI Taxonomy" id="425004"/>
    <lineage>
        <taxon>Bacteria</taxon>
        <taxon>Bacillati</taxon>
        <taxon>Bacillota</taxon>
        <taxon>Bacilli</taxon>
        <taxon>Bacillales</taxon>
        <taxon>Paenibacillaceae</taxon>
        <taxon>Cohnella</taxon>
    </lineage>
</organism>
<gene>
    <name evidence="2" type="ORF">OMP38_13690</name>
</gene>
<feature type="transmembrane region" description="Helical" evidence="1">
    <location>
        <begin position="84"/>
        <end position="104"/>
    </location>
</feature>
<evidence type="ECO:0000256" key="1">
    <source>
        <dbReference type="SAM" id="Phobius"/>
    </source>
</evidence>
<protein>
    <submittedName>
        <fullName evidence="2">Uncharacterized protein</fullName>
    </submittedName>
</protein>
<keyword evidence="1" id="KW-0812">Transmembrane</keyword>
<keyword evidence="1" id="KW-0472">Membrane</keyword>
<dbReference type="Proteomes" id="UP001153387">
    <property type="component" value="Unassembled WGS sequence"/>
</dbReference>
<sequence length="179" mass="20869">MREFKSDFSWGPFSLLEGYQDDLINLFTRYFGFGLTFVLLGAVLARKERPFLKLKPRSLWMPAIVLTLFETGLLLSFADWNEKYKLAFCLIPNTILLFYGILRVPLKELQKYHKAINLFSIIAFVCHIPLMELNLFALDWDRASMSGFQGLFYLLLTLAECSAITWVWIKLPAKKERRA</sequence>
<feature type="transmembrane region" description="Helical" evidence="1">
    <location>
        <begin position="116"/>
        <end position="138"/>
    </location>
</feature>
<reference evidence="2 3" key="1">
    <citation type="submission" date="2022-10" db="EMBL/GenBank/DDBJ databases">
        <title>Comparative genomic analysis of Cohnella hashimotonis sp. nov., isolated from the International Space Station.</title>
        <authorList>
            <person name="Simpson A."/>
            <person name="Venkateswaran K."/>
        </authorList>
    </citation>
    <scope>NUCLEOTIDE SEQUENCE [LARGE SCALE GENOMIC DNA]</scope>
    <source>
        <strain evidence="2 3">DSM 18997</strain>
    </source>
</reference>
<evidence type="ECO:0000313" key="3">
    <source>
        <dbReference type="Proteomes" id="UP001153387"/>
    </source>
</evidence>
<dbReference type="RefSeq" id="WP_277565644.1">
    <property type="nucleotide sequence ID" value="NZ_JAPDHZ010000003.1"/>
</dbReference>
<keyword evidence="3" id="KW-1185">Reference proteome</keyword>
<dbReference type="EMBL" id="JAPDHZ010000003">
    <property type="protein sequence ID" value="MDG0791795.1"/>
    <property type="molecule type" value="Genomic_DNA"/>
</dbReference>
<feature type="transmembrane region" description="Helical" evidence="1">
    <location>
        <begin position="58"/>
        <end position="78"/>
    </location>
</feature>
<feature type="transmembrane region" description="Helical" evidence="1">
    <location>
        <begin position="27"/>
        <end position="46"/>
    </location>
</feature>
<name>A0A9X4QNP7_9BACL</name>
<feature type="transmembrane region" description="Helical" evidence="1">
    <location>
        <begin position="150"/>
        <end position="169"/>
    </location>
</feature>
<proteinExistence type="predicted"/>
<dbReference type="AlphaFoldDB" id="A0A9X4QNP7"/>
<accession>A0A9X4QNP7</accession>
<comment type="caution">
    <text evidence="2">The sequence shown here is derived from an EMBL/GenBank/DDBJ whole genome shotgun (WGS) entry which is preliminary data.</text>
</comment>
<keyword evidence="1" id="KW-1133">Transmembrane helix</keyword>